<organism evidence="1 2">
    <name type="scientific">Streptomyces fructofermentans</name>
    <dbReference type="NCBI Taxonomy" id="152141"/>
    <lineage>
        <taxon>Bacteria</taxon>
        <taxon>Bacillati</taxon>
        <taxon>Actinomycetota</taxon>
        <taxon>Actinomycetes</taxon>
        <taxon>Kitasatosporales</taxon>
        <taxon>Streptomycetaceae</taxon>
        <taxon>Streptomyces</taxon>
    </lineage>
</organism>
<dbReference type="AlphaFoldDB" id="A0A918K2I3"/>
<dbReference type="InterPro" id="IPR011989">
    <property type="entry name" value="ARM-like"/>
</dbReference>
<keyword evidence="2" id="KW-1185">Reference proteome</keyword>
<dbReference type="Proteomes" id="UP000645555">
    <property type="component" value="Unassembled WGS sequence"/>
</dbReference>
<dbReference type="Gene3D" id="1.25.10.10">
    <property type="entry name" value="Leucine-rich Repeat Variant"/>
    <property type="match status" value="2"/>
</dbReference>
<dbReference type="RefSeq" id="WP_190033631.1">
    <property type="nucleotide sequence ID" value="NZ_BMWD01000001.1"/>
</dbReference>
<reference evidence="1" key="2">
    <citation type="submission" date="2020-09" db="EMBL/GenBank/DDBJ databases">
        <authorList>
            <person name="Sun Q."/>
            <person name="Ohkuma M."/>
        </authorList>
    </citation>
    <scope>NUCLEOTIDE SEQUENCE</scope>
    <source>
        <strain evidence="1">JCM 4956</strain>
    </source>
</reference>
<sequence length="500" mass="54245">MSSSLTEPWLRGVAANAAAPSGVLLRLLHPAARAAWQVLCRERALPSAVVDAVIAHPEPALRRAFARSHYATAAQRSPLVDDPDAFVLSDLASGPQPRRERVEPLPDDVVETLLTRQDDPAGGRPFATADDIRHDLVYSRQISVSYHRAMPAHRNPGLRVQAAGRWLWLTPGQREALLADPEPSVRDAARRHSRVLDPAAMEAELPEADGHMRSLMLLEYAVSHAVAEACLAQGRDLWSLAHNRHTPADVVARLAHDPDPRVRACVAGRADLGRPLLDELARDPDDAVRTRARAHPLPRTWPQRHALDRVFGLATEDIGPFGEMRVEPDSEWYGTCAASEHPLLRRVAATCPGLPEHLVRRLADDPDEQVRHLLACNHPLAPPRIVLDAFVAIPRGRPYLLTLSRLPRTGLRHLLGHGDPEVRGLAAGDPTLGGPPVDLLTDTDAGVRRAAAANPLLPADLIATLLDRPATAEGAAANPGLSAERLHELLDRAGLPRGGQ</sequence>
<comment type="caution">
    <text evidence="1">The sequence shown here is derived from an EMBL/GenBank/DDBJ whole genome shotgun (WGS) entry which is preliminary data.</text>
</comment>
<dbReference type="InterPro" id="IPR016024">
    <property type="entry name" value="ARM-type_fold"/>
</dbReference>
<proteinExistence type="predicted"/>
<dbReference type="SUPFAM" id="SSF48371">
    <property type="entry name" value="ARM repeat"/>
    <property type="match status" value="1"/>
</dbReference>
<protein>
    <recommendedName>
        <fullName evidence="3">LRV domain-containing protein</fullName>
    </recommendedName>
</protein>
<accession>A0A918K2I3</accession>
<name>A0A918K2I3_9ACTN</name>
<evidence type="ECO:0000313" key="1">
    <source>
        <dbReference type="EMBL" id="GGX41596.1"/>
    </source>
</evidence>
<dbReference type="EMBL" id="BMWD01000001">
    <property type="protein sequence ID" value="GGX41596.1"/>
    <property type="molecule type" value="Genomic_DNA"/>
</dbReference>
<reference evidence="1" key="1">
    <citation type="journal article" date="2014" name="Int. J. Syst. Evol. Microbiol.">
        <title>Complete genome sequence of Corynebacterium casei LMG S-19264T (=DSM 44701T), isolated from a smear-ripened cheese.</title>
        <authorList>
            <consortium name="US DOE Joint Genome Institute (JGI-PGF)"/>
            <person name="Walter F."/>
            <person name="Albersmeier A."/>
            <person name="Kalinowski J."/>
            <person name="Ruckert C."/>
        </authorList>
    </citation>
    <scope>NUCLEOTIDE SEQUENCE</scope>
    <source>
        <strain evidence="1">JCM 4956</strain>
    </source>
</reference>
<gene>
    <name evidence="1" type="ORF">GCM10010515_05700</name>
</gene>
<evidence type="ECO:0008006" key="3">
    <source>
        <dbReference type="Google" id="ProtNLM"/>
    </source>
</evidence>
<evidence type="ECO:0000313" key="2">
    <source>
        <dbReference type="Proteomes" id="UP000645555"/>
    </source>
</evidence>